<evidence type="ECO:0000256" key="1">
    <source>
        <dbReference type="SAM" id="Phobius"/>
    </source>
</evidence>
<feature type="transmembrane region" description="Helical" evidence="1">
    <location>
        <begin position="90"/>
        <end position="108"/>
    </location>
</feature>
<keyword evidence="3" id="KW-1185">Reference proteome</keyword>
<dbReference type="OrthoDB" id="1091348at2"/>
<keyword evidence="1" id="KW-0472">Membrane</keyword>
<gene>
    <name evidence="2" type="ORF">EG028_10370</name>
</gene>
<sequence>MGTDMNELDHELIERYLSGDMDPDTKAAFESRLETEPDLLHTLQTWRNVEATLRQTLQPDAQREELKKTLHELRPVITKQPAKVVRFNRSLLAIASLAAAVALILYLSPWEQDLYQQYGAKEMISPAERGTGTDTLLANAAHQFNHHHYAQAITTLDKVLADQPDNAYARYYRGLSYLENKQPAQARPDLEAIYNGESVFKYEGAFFMALSYLKEKNEDKCREWLEKIPEDADIYAKARELLEKL</sequence>
<comment type="caution">
    <text evidence="2">The sequence shown here is derived from an EMBL/GenBank/DDBJ whole genome shotgun (WGS) entry which is preliminary data.</text>
</comment>
<dbReference type="Proteomes" id="UP000279089">
    <property type="component" value="Unassembled WGS sequence"/>
</dbReference>
<name>A0A3N4MCB8_9BACT</name>
<evidence type="ECO:0000313" key="2">
    <source>
        <dbReference type="EMBL" id="RPD41085.1"/>
    </source>
</evidence>
<dbReference type="AlphaFoldDB" id="A0A3N4MCB8"/>
<evidence type="ECO:0000313" key="3">
    <source>
        <dbReference type="Proteomes" id="UP000279089"/>
    </source>
</evidence>
<keyword evidence="1" id="KW-0812">Transmembrane</keyword>
<keyword evidence="1" id="KW-1133">Transmembrane helix</keyword>
<dbReference type="Gene3D" id="1.25.40.10">
    <property type="entry name" value="Tetratricopeptide repeat domain"/>
    <property type="match status" value="1"/>
</dbReference>
<evidence type="ECO:0008006" key="4">
    <source>
        <dbReference type="Google" id="ProtNLM"/>
    </source>
</evidence>
<dbReference type="InterPro" id="IPR011990">
    <property type="entry name" value="TPR-like_helical_dom_sf"/>
</dbReference>
<accession>A0A3N4MCB8</accession>
<proteinExistence type="predicted"/>
<dbReference type="SUPFAM" id="SSF48452">
    <property type="entry name" value="TPR-like"/>
    <property type="match status" value="1"/>
</dbReference>
<protein>
    <recommendedName>
        <fullName evidence="4">Tetratricopeptide repeat protein</fullName>
    </recommendedName>
</protein>
<organism evidence="2 3">
    <name type="scientific">Chitinophaga barathri</name>
    <dbReference type="NCBI Taxonomy" id="1647451"/>
    <lineage>
        <taxon>Bacteria</taxon>
        <taxon>Pseudomonadati</taxon>
        <taxon>Bacteroidota</taxon>
        <taxon>Chitinophagia</taxon>
        <taxon>Chitinophagales</taxon>
        <taxon>Chitinophagaceae</taxon>
        <taxon>Chitinophaga</taxon>
    </lineage>
</organism>
<reference evidence="3" key="1">
    <citation type="submission" date="2018-11" db="EMBL/GenBank/DDBJ databases">
        <title>Chitinophaga lutea sp.nov., isolate from arsenic contaminated soil.</title>
        <authorList>
            <person name="Zong Y."/>
        </authorList>
    </citation>
    <scope>NUCLEOTIDE SEQUENCE [LARGE SCALE GENOMIC DNA]</scope>
    <source>
        <strain evidence="3">YLT18</strain>
    </source>
</reference>
<dbReference type="EMBL" id="RMBX01000005">
    <property type="protein sequence ID" value="RPD41085.1"/>
    <property type="molecule type" value="Genomic_DNA"/>
</dbReference>